<comment type="function">
    <text evidence="8">Component of the anaphase promoting complex/cyclosome (APC/C), a cell cycle-regulated E3 ubiquitin ligase that controls progression through mitosis and the G1 phase of the cell cycle. The APC/C complex acts by mediating ubiquitination and subsequent degradation of target proteins: it mainly mediates the formation of 'Lys-11'-linked polyubiquitin chains and, to a lower extent, the formation of 'Lys-48'- and 'Lys-63'-linked polyubiquitin chains. The APC/C complex catalyzes assembly of branched 'Lys-11'-/'Lys-48'-linked branched ubiquitin chains on target proteins.</text>
</comment>
<keyword evidence="5" id="KW-0833">Ubl conjugation pathway</keyword>
<name>A0A1I8PFP0_STOCA</name>
<keyword evidence="11" id="KW-1185">Reference proteome</keyword>
<dbReference type="PANTHER" id="PTHR12830:SF9">
    <property type="entry name" value="ANAPHASE-PROMOTING COMPLEX SUBUNIT 5"/>
    <property type="match status" value="1"/>
</dbReference>
<protein>
    <recommendedName>
        <fullName evidence="2">Anaphase-promoting complex subunit 5</fullName>
    </recommendedName>
    <alternativeName>
        <fullName evidence="7">Cyclosome subunit 5</fullName>
    </alternativeName>
</protein>
<reference evidence="10" key="1">
    <citation type="submission" date="2020-05" db="UniProtKB">
        <authorList>
            <consortium name="EnsemblMetazoa"/>
        </authorList>
    </citation>
    <scope>IDENTIFICATION</scope>
    <source>
        <strain evidence="10">USDA</strain>
    </source>
</reference>
<evidence type="ECO:0000313" key="11">
    <source>
        <dbReference type="Proteomes" id="UP000095300"/>
    </source>
</evidence>
<accession>A0A1I8PFP0</accession>
<dbReference type="Pfam" id="PF12862">
    <property type="entry name" value="ANAPC5"/>
    <property type="match status" value="2"/>
</dbReference>
<feature type="domain" description="Anaphase-promoting complex subunit 5" evidence="9">
    <location>
        <begin position="266"/>
        <end position="358"/>
    </location>
</feature>
<evidence type="ECO:0000256" key="5">
    <source>
        <dbReference type="ARBA" id="ARBA00022786"/>
    </source>
</evidence>
<dbReference type="SUPFAM" id="SSF48452">
    <property type="entry name" value="TPR-like"/>
    <property type="match status" value="1"/>
</dbReference>
<dbReference type="STRING" id="35570.A0A1I8PFP0"/>
<evidence type="ECO:0000259" key="9">
    <source>
        <dbReference type="Pfam" id="PF12862"/>
    </source>
</evidence>
<proteinExistence type="inferred from homology"/>
<dbReference type="InterPro" id="IPR011990">
    <property type="entry name" value="TPR-like_helical_dom_sf"/>
</dbReference>
<keyword evidence="6" id="KW-0131">Cell cycle</keyword>
<dbReference type="EnsemblMetazoa" id="SCAU007641-RB">
    <property type="protein sequence ID" value="SCAU007641-PB"/>
    <property type="gene ID" value="SCAU007641"/>
</dbReference>
<dbReference type="GO" id="GO:0031145">
    <property type="term" value="P:anaphase-promoting complex-dependent catabolic process"/>
    <property type="evidence" value="ECO:0007669"/>
    <property type="project" value="TreeGrafter"/>
</dbReference>
<dbReference type="InterPro" id="IPR026000">
    <property type="entry name" value="Apc5_dom"/>
</dbReference>
<keyword evidence="4" id="KW-0498">Mitosis</keyword>
<dbReference type="GO" id="GO:0045842">
    <property type="term" value="P:positive regulation of mitotic metaphase/anaphase transition"/>
    <property type="evidence" value="ECO:0007669"/>
    <property type="project" value="TreeGrafter"/>
</dbReference>
<dbReference type="PANTHER" id="PTHR12830">
    <property type="entry name" value="ANAPHASE-PROMOTING COMPLEX SUBUNIT 5"/>
    <property type="match status" value="1"/>
</dbReference>
<sequence>MHFEELEALDPRNPTLTRIEMPTPHKVSVLILVKQYIKAKKAATDSGILYPTQYRRNFCMLLLKLIQYPDMTYNDLYQLLCSPKFKIDPLHLERFEKVMGDLFSLGIETLFDFAEMDNIENMLAEQLGVSQFSLVGLYIRRVGVILERLSFPEMMALHKNICLYYEKGVRSLTIGPRKPHCVPSSSEATTNITDEDHTMEESVLDTDTVHQDRNPHSKWSPKQAQLFVNQQCNLLEKNELRALSPIEMQTKLNEIIQDNPLNAKAYFLGYMNQLRLRDVFGALDALHRSFDRSPTHMMGQNDQKGFQYFSVNLAILHASFNHKKEALNALKECMMLAQECGDKRCLDLANSWYCLLNSSRIGPFEKSLPDIQDPGLIQSLSLAIEFVVAFGAKCGFLPLDLFELLLKSDELNNKNTLLEHISDSLALRTTLWVLYGRYEMSALYSQLLLNLKKTWVFGDVSNSESVSKVLANLSLWFNTQGEHQLSAVLQHHARTRFPRYPFAADWMTSECHIAIQQCIYRARWQEALRWCCQLYLLDKHDGNIQRAAVYIAKSYNNAARRILQNLLQENDLDTLRQVRVLMLLAYNSLSDKSISSETIDLLMQASVIAEGAYLQYEHAMIDIILAQVLLQMGLHQKALQALRNSIDTIYANGGIYDRAKTDFIFTRCLVAAGRDREQQHKRLLKSLPVLERAIEAFRKLEAHAKVLDVFAYISKTFNAFGFVAERNKYACKFKQYYTDNPVPREYLGMAY</sequence>
<evidence type="ECO:0000256" key="7">
    <source>
        <dbReference type="ARBA" id="ARBA00031069"/>
    </source>
</evidence>
<organism evidence="10 11">
    <name type="scientific">Stomoxys calcitrans</name>
    <name type="common">Stable fly</name>
    <name type="synonym">Conops calcitrans</name>
    <dbReference type="NCBI Taxonomy" id="35570"/>
    <lineage>
        <taxon>Eukaryota</taxon>
        <taxon>Metazoa</taxon>
        <taxon>Ecdysozoa</taxon>
        <taxon>Arthropoda</taxon>
        <taxon>Hexapoda</taxon>
        <taxon>Insecta</taxon>
        <taxon>Pterygota</taxon>
        <taxon>Neoptera</taxon>
        <taxon>Endopterygota</taxon>
        <taxon>Diptera</taxon>
        <taxon>Brachycera</taxon>
        <taxon>Muscomorpha</taxon>
        <taxon>Muscoidea</taxon>
        <taxon>Muscidae</taxon>
        <taxon>Stomoxys</taxon>
    </lineage>
</organism>
<keyword evidence="3" id="KW-0132">Cell division</keyword>
<evidence type="ECO:0000256" key="1">
    <source>
        <dbReference type="ARBA" id="ARBA00007450"/>
    </source>
</evidence>
<dbReference type="Proteomes" id="UP000095300">
    <property type="component" value="Unassembled WGS sequence"/>
</dbReference>
<dbReference type="KEGG" id="scac:106086167"/>
<dbReference type="UniPathway" id="UPA00143"/>
<dbReference type="GO" id="GO:0005680">
    <property type="term" value="C:anaphase-promoting complex"/>
    <property type="evidence" value="ECO:0007669"/>
    <property type="project" value="InterPro"/>
</dbReference>
<comment type="similarity">
    <text evidence="1">Belongs to the APC5 family.</text>
</comment>
<evidence type="ECO:0000256" key="6">
    <source>
        <dbReference type="ARBA" id="ARBA00023306"/>
    </source>
</evidence>
<dbReference type="GO" id="GO:0051301">
    <property type="term" value="P:cell division"/>
    <property type="evidence" value="ECO:0007669"/>
    <property type="project" value="UniProtKB-KW"/>
</dbReference>
<dbReference type="AlphaFoldDB" id="A0A1I8PFP0"/>
<feature type="domain" description="Anaphase-promoting complex subunit 5" evidence="9">
    <location>
        <begin position="615"/>
        <end position="648"/>
    </location>
</feature>
<evidence type="ECO:0000256" key="2">
    <source>
        <dbReference type="ARBA" id="ARBA00016066"/>
    </source>
</evidence>
<dbReference type="VEuPathDB" id="VectorBase:SCAU007641"/>
<evidence type="ECO:0000256" key="4">
    <source>
        <dbReference type="ARBA" id="ARBA00022776"/>
    </source>
</evidence>
<evidence type="ECO:0000256" key="8">
    <source>
        <dbReference type="ARBA" id="ARBA00045696"/>
    </source>
</evidence>
<evidence type="ECO:0000256" key="3">
    <source>
        <dbReference type="ARBA" id="ARBA00022618"/>
    </source>
</evidence>
<dbReference type="CDD" id="cd16270">
    <property type="entry name" value="Apc5_N"/>
    <property type="match status" value="1"/>
</dbReference>
<gene>
    <name evidence="10" type="primary">106086167</name>
</gene>
<evidence type="ECO:0000313" key="10">
    <source>
        <dbReference type="EnsemblMetazoa" id="SCAU007641-PB"/>
    </source>
</evidence>
<dbReference type="GO" id="GO:0070979">
    <property type="term" value="P:protein K11-linked ubiquitination"/>
    <property type="evidence" value="ECO:0007669"/>
    <property type="project" value="TreeGrafter"/>
</dbReference>
<dbReference type="OrthoDB" id="2504561at2759"/>
<dbReference type="InterPro" id="IPR037679">
    <property type="entry name" value="Apc5"/>
</dbReference>